<evidence type="ECO:0000313" key="2">
    <source>
        <dbReference type="Proteomes" id="UP000307000"/>
    </source>
</evidence>
<gene>
    <name evidence="1" type="ORF">GcLGCM259_2031</name>
</gene>
<sequence length="250" mass="27548">MSAIDPAPTPAQEDTRADYIAQAIAALTAAARTTRTIGAGTDNEHTEPADFGEIACHVITSVAANLGDVDTLLAGRPGSWEADYVRQIVHSTTPEEELLTWRTEPVRLHLDVEGVFYDFGLEQLWDEESGQAIKHEQDDSLTEEQAARADAIAAQIDRLWEQDQAAYREAYLASIRQELTKRGLIVEVVIVDEPADTLIWEPFTDELHELARKNTPLPMTGEAPDWTEGTPADALRRAGLTYTARAQDAI</sequence>
<dbReference type="AlphaFoldDB" id="A0A5B7WUF8"/>
<evidence type="ECO:0000313" key="1">
    <source>
        <dbReference type="EMBL" id="QCY47746.1"/>
    </source>
</evidence>
<dbReference type="RefSeq" id="WP_138926586.1">
    <property type="nucleotide sequence ID" value="NZ_CP034412.1"/>
</dbReference>
<dbReference type="EMBL" id="CP034412">
    <property type="protein sequence ID" value="QCY47746.1"/>
    <property type="molecule type" value="Genomic_DNA"/>
</dbReference>
<organism evidence="1 2">
    <name type="scientific">Glutamicibacter creatinolyticus</name>
    <dbReference type="NCBI Taxonomy" id="162496"/>
    <lineage>
        <taxon>Bacteria</taxon>
        <taxon>Bacillati</taxon>
        <taxon>Actinomycetota</taxon>
        <taxon>Actinomycetes</taxon>
        <taxon>Micrococcales</taxon>
        <taxon>Micrococcaceae</taxon>
        <taxon>Glutamicibacter</taxon>
    </lineage>
</organism>
<accession>A0A5B7WUF8</accession>
<reference evidence="1 2" key="1">
    <citation type="submission" date="2018-12" db="EMBL/GenBank/DDBJ databases">
        <title>Complete Genome Sequence of Glutamicibacter creatinolyticus strain LGCM259,isolated from an abscess of a 12-year-old mare in Italy.</title>
        <authorList>
            <person name="Santos R.G."/>
            <person name="Silva A.L."/>
            <person name="Seyffert N."/>
            <person name="Castro T.L.P."/>
            <person name="Attili A.R."/>
            <person name="Rifici C."/>
            <person name="Mazzullo G."/>
            <person name="Brenig B."/>
            <person name="Venanzi F."/>
            <person name="Azevedo V."/>
        </authorList>
    </citation>
    <scope>NUCLEOTIDE SEQUENCE [LARGE SCALE GENOMIC DNA]</scope>
    <source>
        <strain evidence="1 2">LGCM 259</strain>
    </source>
</reference>
<proteinExistence type="predicted"/>
<name>A0A5B7WUF8_9MICC</name>
<protein>
    <submittedName>
        <fullName evidence="1">Uncharacterized protein</fullName>
    </submittedName>
</protein>
<keyword evidence="2" id="KW-1185">Reference proteome</keyword>
<dbReference type="KEGG" id="gcr:GcLGCM259_2031"/>
<dbReference type="Proteomes" id="UP000307000">
    <property type="component" value="Chromosome"/>
</dbReference>